<dbReference type="AlphaFoldDB" id="A0A8J3TLX3"/>
<evidence type="ECO:0000313" key="2">
    <source>
        <dbReference type="EMBL" id="GII23745.1"/>
    </source>
</evidence>
<dbReference type="InterPro" id="IPR002731">
    <property type="entry name" value="ATPase_BadF"/>
</dbReference>
<reference evidence="2" key="1">
    <citation type="submission" date="2021-01" db="EMBL/GenBank/DDBJ databases">
        <title>Whole genome shotgun sequence of Planosporangium mesophilum NBRC 109066.</title>
        <authorList>
            <person name="Komaki H."/>
            <person name="Tamura T."/>
        </authorList>
    </citation>
    <scope>NUCLEOTIDE SEQUENCE</scope>
    <source>
        <strain evidence="2">NBRC 109066</strain>
    </source>
</reference>
<accession>A0A8J3TLX3</accession>
<comment type="caution">
    <text evidence="2">The sequence shown here is derived from an EMBL/GenBank/DDBJ whole genome shotgun (WGS) entry which is preliminary data.</text>
</comment>
<organism evidence="2 3">
    <name type="scientific">Planosporangium mesophilum</name>
    <dbReference type="NCBI Taxonomy" id="689768"/>
    <lineage>
        <taxon>Bacteria</taxon>
        <taxon>Bacillati</taxon>
        <taxon>Actinomycetota</taxon>
        <taxon>Actinomycetes</taxon>
        <taxon>Micromonosporales</taxon>
        <taxon>Micromonosporaceae</taxon>
        <taxon>Planosporangium</taxon>
    </lineage>
</organism>
<keyword evidence="3" id="KW-1185">Reference proteome</keyword>
<dbReference type="EMBL" id="BOON01000031">
    <property type="protein sequence ID" value="GII23745.1"/>
    <property type="molecule type" value="Genomic_DNA"/>
</dbReference>
<dbReference type="RefSeq" id="WP_168114242.1">
    <property type="nucleotide sequence ID" value="NZ_BOON01000031.1"/>
</dbReference>
<evidence type="ECO:0000313" key="3">
    <source>
        <dbReference type="Proteomes" id="UP000599074"/>
    </source>
</evidence>
<evidence type="ECO:0000259" key="1">
    <source>
        <dbReference type="Pfam" id="PF01869"/>
    </source>
</evidence>
<keyword evidence="2" id="KW-0418">Kinase</keyword>
<feature type="domain" description="ATPase BadF/BadG/BcrA/BcrD type" evidence="1">
    <location>
        <begin position="7"/>
        <end position="320"/>
    </location>
</feature>
<dbReference type="SUPFAM" id="SSF53067">
    <property type="entry name" value="Actin-like ATPase domain"/>
    <property type="match status" value="2"/>
</dbReference>
<dbReference type="GO" id="GO:0016301">
    <property type="term" value="F:kinase activity"/>
    <property type="evidence" value="ECO:0007669"/>
    <property type="project" value="UniProtKB-KW"/>
</dbReference>
<dbReference type="PANTHER" id="PTHR43190:SF3">
    <property type="entry name" value="N-ACETYL-D-GLUCOSAMINE KINASE"/>
    <property type="match status" value="1"/>
</dbReference>
<proteinExistence type="predicted"/>
<dbReference type="InterPro" id="IPR043129">
    <property type="entry name" value="ATPase_NBD"/>
</dbReference>
<dbReference type="Gene3D" id="3.30.420.40">
    <property type="match status" value="2"/>
</dbReference>
<name>A0A8J3TLX3_9ACTN</name>
<protein>
    <submittedName>
        <fullName evidence="2">N-acetylglucosamine kinase</fullName>
    </submittedName>
</protein>
<gene>
    <name evidence="2" type="ORF">Pme01_33420</name>
</gene>
<dbReference type="Pfam" id="PF01869">
    <property type="entry name" value="BcrAD_BadFG"/>
    <property type="match status" value="1"/>
</dbReference>
<dbReference type="InterPro" id="IPR052519">
    <property type="entry name" value="Euk-type_GlcNAc_Kinase"/>
</dbReference>
<sequence>MSDFRVLGLDIGGTGTRALLATSDGERLGSGTAAGGNPSAHGAEVAAARVAEALGAALAGSDPTAVRACVVGLAGVSKYAAEPHTAEVFGRIWRDAGLTCPVQVVSDVAVAYAAGTARPAGSILLAGTGAVAAEVRGREPVRIHDGYGWLLGDDGSGFWIGRQAVRATLAAIDGRAAPTELADLVLEWYFEVLPETDTAGTASVEPGLDRAERRVAAALVQEVVNRPPVALAGLAPLVMRACAAGDPVAEEIVRRAGGMLVATLSRTRPAASDTPIVLAGAILGASTPVHDLVVKEIAERWSRAEVAVSRDGAAGAAWLAALPQLSDGDAEALHRRLVAG</sequence>
<dbReference type="PANTHER" id="PTHR43190">
    <property type="entry name" value="N-ACETYL-D-GLUCOSAMINE KINASE"/>
    <property type="match status" value="1"/>
</dbReference>
<keyword evidence="2" id="KW-0808">Transferase</keyword>
<dbReference type="Proteomes" id="UP000599074">
    <property type="component" value="Unassembled WGS sequence"/>
</dbReference>